<dbReference type="RefSeq" id="XP_040705265.1">
    <property type="nucleotide sequence ID" value="XM_040850391.1"/>
</dbReference>
<reference evidence="2" key="1">
    <citation type="journal article" date="2017" name="Genome Biol.">
        <title>Comparative genomics reveals high biological diversity and specific adaptations in the industrially and medically important fungal genus Aspergillus.</title>
        <authorList>
            <person name="de Vries R.P."/>
            <person name="Riley R."/>
            <person name="Wiebenga A."/>
            <person name="Aguilar-Osorio G."/>
            <person name="Amillis S."/>
            <person name="Uchima C.A."/>
            <person name="Anderluh G."/>
            <person name="Asadollahi M."/>
            <person name="Askin M."/>
            <person name="Barry K."/>
            <person name="Battaglia E."/>
            <person name="Bayram O."/>
            <person name="Benocci T."/>
            <person name="Braus-Stromeyer S.A."/>
            <person name="Caldana C."/>
            <person name="Canovas D."/>
            <person name="Cerqueira G.C."/>
            <person name="Chen F."/>
            <person name="Chen W."/>
            <person name="Choi C."/>
            <person name="Clum A."/>
            <person name="Dos Santos R.A."/>
            <person name="Damasio A.R."/>
            <person name="Diallinas G."/>
            <person name="Emri T."/>
            <person name="Fekete E."/>
            <person name="Flipphi M."/>
            <person name="Freyberg S."/>
            <person name="Gallo A."/>
            <person name="Gournas C."/>
            <person name="Habgood R."/>
            <person name="Hainaut M."/>
            <person name="Harispe M.L."/>
            <person name="Henrissat B."/>
            <person name="Hilden K.S."/>
            <person name="Hope R."/>
            <person name="Hossain A."/>
            <person name="Karabika E."/>
            <person name="Karaffa L."/>
            <person name="Karanyi Z."/>
            <person name="Krasevec N."/>
            <person name="Kuo A."/>
            <person name="Kusch H."/>
            <person name="LaButti K."/>
            <person name="Lagendijk E.L."/>
            <person name="Lapidus A."/>
            <person name="Levasseur A."/>
            <person name="Lindquist E."/>
            <person name="Lipzen A."/>
            <person name="Logrieco A.F."/>
            <person name="MacCabe A."/>
            <person name="Maekelae M.R."/>
            <person name="Malavazi I."/>
            <person name="Melin P."/>
            <person name="Meyer V."/>
            <person name="Mielnichuk N."/>
            <person name="Miskei M."/>
            <person name="Molnar A.P."/>
            <person name="Mule G."/>
            <person name="Ngan C.Y."/>
            <person name="Orejas M."/>
            <person name="Orosz E."/>
            <person name="Ouedraogo J.P."/>
            <person name="Overkamp K.M."/>
            <person name="Park H.-S."/>
            <person name="Perrone G."/>
            <person name="Piumi F."/>
            <person name="Punt P.J."/>
            <person name="Ram A.F."/>
            <person name="Ramon A."/>
            <person name="Rauscher S."/>
            <person name="Record E."/>
            <person name="Riano-Pachon D.M."/>
            <person name="Robert V."/>
            <person name="Roehrig J."/>
            <person name="Ruller R."/>
            <person name="Salamov A."/>
            <person name="Salih N.S."/>
            <person name="Samson R.A."/>
            <person name="Sandor E."/>
            <person name="Sanguinetti M."/>
            <person name="Schuetze T."/>
            <person name="Sepcic K."/>
            <person name="Shelest E."/>
            <person name="Sherlock G."/>
            <person name="Sophianopoulou V."/>
            <person name="Squina F.M."/>
            <person name="Sun H."/>
            <person name="Susca A."/>
            <person name="Todd R.B."/>
            <person name="Tsang A."/>
            <person name="Unkles S.E."/>
            <person name="van de Wiele N."/>
            <person name="van Rossen-Uffink D."/>
            <person name="Oliveira J.V."/>
            <person name="Vesth T.C."/>
            <person name="Visser J."/>
            <person name="Yu J.-H."/>
            <person name="Zhou M."/>
            <person name="Andersen M.R."/>
            <person name="Archer D.B."/>
            <person name="Baker S.E."/>
            <person name="Benoit I."/>
            <person name="Brakhage A.A."/>
            <person name="Braus G.H."/>
            <person name="Fischer R."/>
            <person name="Frisvad J.C."/>
            <person name="Goldman G.H."/>
            <person name="Houbraken J."/>
            <person name="Oakley B."/>
            <person name="Pocsi I."/>
            <person name="Scazzocchio C."/>
            <person name="Seiboth B."/>
            <person name="vanKuyk P.A."/>
            <person name="Wortman J."/>
            <person name="Dyer P.S."/>
            <person name="Grigoriev I.V."/>
        </authorList>
    </citation>
    <scope>NUCLEOTIDE SEQUENCE [LARGE SCALE GENOMIC DNA]</scope>
    <source>
        <strain evidence="2">CBS 593.65</strain>
    </source>
</reference>
<accession>A0A1L9TPU4</accession>
<evidence type="ECO:0000313" key="2">
    <source>
        <dbReference type="Proteomes" id="UP000184356"/>
    </source>
</evidence>
<evidence type="ECO:0000313" key="1">
    <source>
        <dbReference type="EMBL" id="OJJ61459.1"/>
    </source>
</evidence>
<dbReference type="Proteomes" id="UP000184356">
    <property type="component" value="Unassembled WGS sequence"/>
</dbReference>
<proteinExistence type="predicted"/>
<name>A0A1L9TPU4_9EURO</name>
<dbReference type="EMBL" id="KV878584">
    <property type="protein sequence ID" value="OJJ61459.1"/>
    <property type="molecule type" value="Genomic_DNA"/>
</dbReference>
<dbReference type="AlphaFoldDB" id="A0A1L9TPU4"/>
<dbReference type="VEuPathDB" id="FungiDB:ASPSYDRAFT_67263"/>
<protein>
    <submittedName>
        <fullName evidence="1">Uncharacterized protein</fullName>
    </submittedName>
</protein>
<organism evidence="1 2">
    <name type="scientific">Aspergillus sydowii CBS 593.65</name>
    <dbReference type="NCBI Taxonomy" id="1036612"/>
    <lineage>
        <taxon>Eukaryota</taxon>
        <taxon>Fungi</taxon>
        <taxon>Dikarya</taxon>
        <taxon>Ascomycota</taxon>
        <taxon>Pezizomycotina</taxon>
        <taxon>Eurotiomycetes</taxon>
        <taxon>Eurotiomycetidae</taxon>
        <taxon>Eurotiales</taxon>
        <taxon>Aspergillaceae</taxon>
        <taxon>Aspergillus</taxon>
        <taxon>Aspergillus subgen. Nidulantes</taxon>
    </lineage>
</organism>
<dbReference type="GeneID" id="63766464"/>
<keyword evidence="2" id="KW-1185">Reference proteome</keyword>
<gene>
    <name evidence="1" type="ORF">ASPSYDRAFT_67263</name>
</gene>
<dbReference type="STRING" id="1036612.A0A1L9TPU4"/>
<dbReference type="OrthoDB" id="5280464at2759"/>
<sequence>MTLSNHYGASNIFKEEYQNLEIPRHVTIIPLGSFYPKRIAMSANPHHARQTSLLAEPLAKDRTARNFPSRLVDVILEPNRYGGGFPTPPPPLQVFQYVARRFPGLQFLDDAFDKEGVGAAHKQCTNYAQVSDIFLDEWLDEARPMFDALDGGTSMMYINHTNKCHLNKSTAETA</sequence>